<organism evidence="2 3">
    <name type="scientific">Streptococcus loxodontisalivarius</name>
    <dbReference type="NCBI Taxonomy" id="1349415"/>
    <lineage>
        <taxon>Bacteria</taxon>
        <taxon>Bacillati</taxon>
        <taxon>Bacillota</taxon>
        <taxon>Bacilli</taxon>
        <taxon>Lactobacillales</taxon>
        <taxon>Streptococcaceae</taxon>
        <taxon>Streptococcus</taxon>
    </lineage>
</organism>
<dbReference type="SMART" id="SM00953">
    <property type="entry name" value="RES"/>
    <property type="match status" value="1"/>
</dbReference>
<evidence type="ECO:0000313" key="2">
    <source>
        <dbReference type="EMBL" id="MBM7643335.1"/>
    </source>
</evidence>
<name>A0ABS2PUY2_9STRE</name>
<accession>A0ABS2PUY2</accession>
<dbReference type="Proteomes" id="UP000697472">
    <property type="component" value="Unassembled WGS sequence"/>
</dbReference>
<dbReference type="InterPro" id="IPR014914">
    <property type="entry name" value="RES_dom"/>
</dbReference>
<dbReference type="EMBL" id="JAFBEH010000038">
    <property type="protein sequence ID" value="MBM7643335.1"/>
    <property type="molecule type" value="Genomic_DNA"/>
</dbReference>
<evidence type="ECO:0000259" key="1">
    <source>
        <dbReference type="SMART" id="SM00953"/>
    </source>
</evidence>
<gene>
    <name evidence="2" type="ORF">JOC28_001637</name>
</gene>
<proteinExistence type="predicted"/>
<dbReference type="RefSeq" id="WP_205010195.1">
    <property type="nucleotide sequence ID" value="NZ_JAFBEH010000038.1"/>
</dbReference>
<sequence length="361" mass="41570">MKICQECFADNILKVVIVEKQNRGTCDNCKSEDYVYDSVTESYLFEMYFDSFISIFSKIENIPNIKEGDGFSLKTEIIKNWNIFKSTDENKVYNMVLAICKNTPQVRELLNSMVEITKKYDKRYLKDHSLLTDTWESFVSDIKYNNRFHSNQLNKRILKKYCAAIVKPYEAGKKFFRCRISEKGVIFKPEEIGAPPEGKSSDGRANARGVSRLYLADSDKTAIHETRTGLYDTVCIGEFSLKNDIIVVDFKRINQISPFQDGIIDDIAELAINKQHLVKIDEEMGRIMRKTDDVLDYLPTQYIADFVKSIVSSESESPAYDGIEFRSVMNSKGYNLAMFHSDDFDVGNIVKKEITDISYSY</sequence>
<protein>
    <recommendedName>
        <fullName evidence="1">RES domain-containing protein</fullName>
    </recommendedName>
</protein>
<dbReference type="Pfam" id="PF08808">
    <property type="entry name" value="RES"/>
    <property type="match status" value="1"/>
</dbReference>
<evidence type="ECO:0000313" key="3">
    <source>
        <dbReference type="Proteomes" id="UP000697472"/>
    </source>
</evidence>
<comment type="caution">
    <text evidence="2">The sequence shown here is derived from an EMBL/GenBank/DDBJ whole genome shotgun (WGS) entry which is preliminary data.</text>
</comment>
<reference evidence="2 3" key="1">
    <citation type="submission" date="2021-01" db="EMBL/GenBank/DDBJ databases">
        <title>Genomic Encyclopedia of Type Strains, Phase IV (KMG-IV): sequencing the most valuable type-strain genomes for metagenomic binning, comparative biology and taxonomic classification.</title>
        <authorList>
            <person name="Goeker M."/>
        </authorList>
    </citation>
    <scope>NUCLEOTIDE SEQUENCE [LARGE SCALE GENOMIC DNA]</scope>
    <source>
        <strain evidence="2 3">DSM 27382</strain>
    </source>
</reference>
<feature type="domain" description="RES" evidence="1">
    <location>
        <begin position="188"/>
        <end position="350"/>
    </location>
</feature>
<keyword evidence="3" id="KW-1185">Reference proteome</keyword>